<evidence type="ECO:0000259" key="2">
    <source>
        <dbReference type="Pfam" id="PF07581"/>
    </source>
</evidence>
<accession>A0A6N7RKL1</accession>
<name>A0A6N7RKL1_9ACTN</name>
<feature type="transmembrane region" description="Helical" evidence="1">
    <location>
        <begin position="24"/>
        <end position="48"/>
    </location>
</feature>
<dbReference type="Pfam" id="PF07581">
    <property type="entry name" value="Glug"/>
    <property type="match status" value="1"/>
</dbReference>
<dbReference type="SUPFAM" id="SSF54523">
    <property type="entry name" value="Pili subunits"/>
    <property type="match status" value="1"/>
</dbReference>
<keyword evidence="1" id="KW-0812">Transmembrane</keyword>
<evidence type="ECO:0000256" key="1">
    <source>
        <dbReference type="SAM" id="Phobius"/>
    </source>
</evidence>
<keyword evidence="4" id="KW-1185">Reference proteome</keyword>
<dbReference type="InterPro" id="IPR011493">
    <property type="entry name" value="GLUG"/>
</dbReference>
<keyword evidence="1" id="KW-1133">Transmembrane helix</keyword>
<dbReference type="EMBL" id="VTFY01000002">
    <property type="protein sequence ID" value="MRX81766.1"/>
    <property type="molecule type" value="Genomic_DNA"/>
</dbReference>
<gene>
    <name evidence="3" type="ORF">GJG86_04575</name>
</gene>
<protein>
    <submittedName>
        <fullName evidence="3">Prepilin-type N-terminal cleavage/methylation domain-containing protein</fullName>
    </submittedName>
</protein>
<organism evidence="3 4">
    <name type="scientific">Eggerthella guodeyinii</name>
    <dbReference type="NCBI Taxonomy" id="2690837"/>
    <lineage>
        <taxon>Bacteria</taxon>
        <taxon>Bacillati</taxon>
        <taxon>Actinomycetota</taxon>
        <taxon>Coriobacteriia</taxon>
        <taxon>Eggerthellales</taxon>
        <taxon>Eggerthellaceae</taxon>
        <taxon>Eggerthella</taxon>
    </lineage>
</organism>
<proteinExistence type="predicted"/>
<dbReference type="InterPro" id="IPR045584">
    <property type="entry name" value="Pilin-like"/>
</dbReference>
<dbReference type="InterPro" id="IPR012902">
    <property type="entry name" value="N_methyl_site"/>
</dbReference>
<keyword evidence="1" id="KW-0472">Membrane</keyword>
<evidence type="ECO:0000313" key="4">
    <source>
        <dbReference type="Proteomes" id="UP000438093"/>
    </source>
</evidence>
<sequence length="1329" mass="142388">MPYCLIGEGSGTAMTDRVKHTAGFTLAELMMSIAIILILAAIAIPSIFNAQSNMRMVELNNAAQSIANAAQTQMTAMKVSGTWMAFLDDRAEGSGTYFLRDEARASNILTSLSVDSTVYDGDYVIVFDQDTASVTAVFYTDGKTGFFGQAPATTNAAQTYYAGGSGSSDQAARMANDPMIGYYEGTPSGATPEVALRNPVIWVADKGDTKGFLCVQDPNLDEHPDWQTSTELTLSKQGADGKTATFTIGGLSGRSSSGSTIAVSATVPDGSTITLEFTGSGISNPILKRIDKAGANGGNVYAINLNELVRAVSASEQPGAADLLTVLRQFSKGESVQVSASVVAPSRASVAASALANIEWPEDVARLSVYLTNPYSSKVGAKADHIAGTYKDPIVKTVDEKGNDAATPKAASSSKDNDIKASNTNTALVGENSQAGTQSYSGGWVDMGTAVKAKASLNATTGSYAPDDATKYQYQIWELWVKQGNGDYMRAGYMRNNVWEWADYSSLGACITWYRADGTSIEGDPSGENASDIVSVTVDVEKLQEKLAGDLAALADGSGSVELYLRTAPKEGDVQAYFNREVVAPNEGIDAPIKTDYFSNNNEIESASRRVGSDSSTVARRAFENEFGTSSSDVSWVVTREGKTGDDYSQANDYLKEDSNVRVYYSIAPGIGFDNIKGYSENMPTVLGTMRSTQMTNVALWLYRGESLSSLKAMPKAMLISDGDDPYTCRSGSGGAIQYDFKLTTQEDHRFYRVLTYENVQSGHVSPQYVPHIFASDQDIATIADANGYEDDEKIYTLSHWITTDTVSGKELVVSKKDVVSDYSDLANKGTTLTAVYSEQRKGVGVVYVEFDKDGKAVGWAGYTSNSQDTFEKNLAPDGVDIDSFGYYVVVPTGKKPSAQSKDYREKSLILQYEQVDLRLNDVYYDLYRIGGYSSQLVTGYGEMRTSSRTVTYACEGQVASYTFNLNFAAAVALEGDKSVESSEWGTEKSPWLVRHGLQFPGALPANNTSEGVVQANYQSSCFAQNHDIDMASTTITNANKYEWTFKGVYDGNGYAVKNLHSRFLAANADITIKDGTSLRAWGLFSATYEAAIRNVRIVESNDAVWSMKGTNGFSVGLLVGSAEKGSIENCTVEGENAVVAITSSPRNGQTNCGGLVGRASDLTLSGCSVKDITIVLTSNGAWVNEPAMGGLVGYLSNTNIASLNEEVWTVVSKVSLVIETAPSASKSLRFGGIAGLADNLDGDEKINNCIAHEVKMTAPSMDEKNRGQVLFGTYLGSYVGSGNPIVSSDTVSDAQYRFGEEEYGPVTKMIGDAESIEEEPGEDPGEEL</sequence>
<dbReference type="Gene3D" id="3.30.700.10">
    <property type="entry name" value="Glycoprotein, Type 4 Pilin"/>
    <property type="match status" value="1"/>
</dbReference>
<comment type="caution">
    <text evidence="3">The sequence shown here is derived from an EMBL/GenBank/DDBJ whole genome shotgun (WGS) entry which is preliminary data.</text>
</comment>
<dbReference type="NCBIfam" id="TIGR02532">
    <property type="entry name" value="IV_pilin_GFxxxE"/>
    <property type="match status" value="1"/>
</dbReference>
<evidence type="ECO:0000313" key="3">
    <source>
        <dbReference type="EMBL" id="MRX81766.1"/>
    </source>
</evidence>
<reference evidence="4" key="1">
    <citation type="submission" date="2019-08" db="EMBL/GenBank/DDBJ databases">
        <title>Arthrobacter sp. nov., isolated from plateau pika and Tibetan wild ass.</title>
        <authorList>
            <person name="Ge Y."/>
        </authorList>
    </citation>
    <scope>NUCLEOTIDE SEQUENCE [LARGE SCALE GENOMIC DNA]</scope>
    <source>
        <strain evidence="4">HF-4214</strain>
    </source>
</reference>
<feature type="domain" description="GLUG" evidence="2">
    <location>
        <begin position="1113"/>
        <end position="1135"/>
    </location>
</feature>
<dbReference type="Proteomes" id="UP000438093">
    <property type="component" value="Unassembled WGS sequence"/>
</dbReference>
<dbReference type="Pfam" id="PF07963">
    <property type="entry name" value="N_methyl"/>
    <property type="match status" value="1"/>
</dbReference>